<dbReference type="Pfam" id="PF05139">
    <property type="entry name" value="Erythro_esteras"/>
    <property type="match status" value="1"/>
</dbReference>
<organism evidence="1 2">
    <name type="scientific">Streptomyces abyssalis</name>
    <dbReference type="NCBI Taxonomy" id="933944"/>
    <lineage>
        <taxon>Bacteria</taxon>
        <taxon>Bacillati</taxon>
        <taxon>Actinomycetota</taxon>
        <taxon>Actinomycetes</taxon>
        <taxon>Kitasatosporales</taxon>
        <taxon>Streptomycetaceae</taxon>
        <taxon>Streptomyces</taxon>
    </lineage>
</organism>
<evidence type="ECO:0000313" key="2">
    <source>
        <dbReference type="Proteomes" id="UP000176087"/>
    </source>
</evidence>
<dbReference type="InterPro" id="IPR014622">
    <property type="entry name" value="UCP036794_erythomycin"/>
</dbReference>
<dbReference type="SUPFAM" id="SSF159501">
    <property type="entry name" value="EreA/ChaN-like"/>
    <property type="match status" value="1"/>
</dbReference>
<dbReference type="PATRIC" id="fig|933944.5.peg.4451"/>
<dbReference type="STRING" id="933944.AN215_24495"/>
<dbReference type="Proteomes" id="UP000176087">
    <property type="component" value="Unassembled WGS sequence"/>
</dbReference>
<comment type="caution">
    <text evidence="1">The sequence shown here is derived from an EMBL/GenBank/DDBJ whole genome shotgun (WGS) entry which is preliminary data.</text>
</comment>
<dbReference type="PANTHER" id="PTHR31299:SF0">
    <property type="entry name" value="ESTERASE, PUTATIVE (AFU_ORTHOLOGUE AFUA_1G05850)-RELATED"/>
    <property type="match status" value="1"/>
</dbReference>
<dbReference type="PANTHER" id="PTHR31299">
    <property type="entry name" value="ESTERASE, PUTATIVE (AFU_ORTHOLOGUE AFUA_1G05850)-RELATED"/>
    <property type="match status" value="1"/>
</dbReference>
<dbReference type="InterPro" id="IPR007815">
    <property type="entry name" value="Emycin_Estase"/>
</dbReference>
<dbReference type="PIRSF" id="PIRSF036794">
    <property type="entry name" value="UCP_erythr_ester"/>
    <property type="match status" value="1"/>
</dbReference>
<gene>
    <name evidence="1" type="ORF">AN215_24495</name>
</gene>
<dbReference type="AlphaFoldDB" id="A0A1E7JGQ6"/>
<dbReference type="Gene3D" id="3.30.1870.10">
    <property type="entry name" value="EreA-like, domain 2"/>
    <property type="match status" value="1"/>
</dbReference>
<keyword evidence="2" id="KW-1185">Reference proteome</keyword>
<dbReference type="CDD" id="cd14728">
    <property type="entry name" value="Ere-like"/>
    <property type="match status" value="1"/>
</dbReference>
<sequence>MKSQGDSMTLSPDGRTAVTEWIKEMAHPLTTADPSAPLDDLRPLLSMLGDGASVVGCGAGTRGAHEILALQARLARLLVVEAGFRAVVLDQDWTLGVGLDEFVRTGTGDPEALLARAEPFSRTEEVLELLEWMRTFNMAHPGDPVRFVGVSPHEVRGSAYDTVVDFVRRAAPDRVAELEACYAGLRPGDDVRSHTRRFRDLPARTVWVDRARAAHALVAGVPAERDGHAWAVQNARLIVQYYELHDHDQQPLDPHNMAQFERFFAENLAWWHEHTGHKALFWSSSSHTSNGSGRAMSFPPNPVRVSRNAGSYLRDRFGPRYTSIGLTFDHGELATHGDAPPHQVPNATPPFAESVLSASGISAFLLDLGGTPPPPVAEWLDEISRLRAIGPRYDPDNDAAHHMTGGSLAEWFDIVVHCRRVTPARPIRNTGRRAAVLR</sequence>
<dbReference type="GO" id="GO:0046677">
    <property type="term" value="P:response to antibiotic"/>
    <property type="evidence" value="ECO:0007669"/>
    <property type="project" value="InterPro"/>
</dbReference>
<protein>
    <submittedName>
        <fullName evidence="1">Erythromycin esterase</fullName>
    </submittedName>
</protein>
<evidence type="ECO:0000313" key="1">
    <source>
        <dbReference type="EMBL" id="OEU85630.1"/>
    </source>
</evidence>
<dbReference type="OrthoDB" id="9810066at2"/>
<name>A0A1E7JGQ6_9ACTN</name>
<dbReference type="EMBL" id="LJGT01000041">
    <property type="protein sequence ID" value="OEU85630.1"/>
    <property type="molecule type" value="Genomic_DNA"/>
</dbReference>
<proteinExistence type="predicted"/>
<dbReference type="InterPro" id="IPR052036">
    <property type="entry name" value="Hydrolase/PRTase-associated"/>
</dbReference>
<accession>A0A1E7JGQ6</accession>
<dbReference type="Gene3D" id="1.20.1440.30">
    <property type="entry name" value="Biosynthetic Protein domain"/>
    <property type="match status" value="1"/>
</dbReference>
<reference evidence="1 2" key="1">
    <citation type="journal article" date="2016" name="Front. Microbiol.">
        <title>Comparative Genomics Analysis of Streptomyces Species Reveals Their Adaptation to the Marine Environment and Their Diversity at the Genomic Level.</title>
        <authorList>
            <person name="Tian X."/>
            <person name="Zhang Z."/>
            <person name="Yang T."/>
            <person name="Chen M."/>
            <person name="Li J."/>
            <person name="Chen F."/>
            <person name="Yang J."/>
            <person name="Li W."/>
            <person name="Zhang B."/>
            <person name="Zhang Z."/>
            <person name="Wu J."/>
            <person name="Zhang C."/>
            <person name="Long L."/>
            <person name="Xiao J."/>
        </authorList>
    </citation>
    <scope>NUCLEOTIDE SEQUENCE [LARGE SCALE GENOMIC DNA]</scope>
    <source>
        <strain evidence="1 2">SCSIO 10390</strain>
    </source>
</reference>
<dbReference type="Gene3D" id="3.40.1660.10">
    <property type="entry name" value="EreA-like (biosynthetic domain)"/>
    <property type="match status" value="1"/>
</dbReference>